<dbReference type="AlphaFoldDB" id="A0A0G1LWJ5"/>
<dbReference type="InterPro" id="IPR027417">
    <property type="entry name" value="P-loop_NTPase"/>
</dbReference>
<dbReference type="EMBL" id="LCJG01000015">
    <property type="protein sequence ID" value="KKT73197.1"/>
    <property type="molecule type" value="Genomic_DNA"/>
</dbReference>
<gene>
    <name evidence="2" type="ORF">UW68_C0015G0025</name>
</gene>
<dbReference type="InterPro" id="IPR054594">
    <property type="entry name" value="Lon_lid"/>
</dbReference>
<dbReference type="PATRIC" id="fig|1618384.3.peg.477"/>
<comment type="caution">
    <text evidence="2">The sequence shown here is derived from an EMBL/GenBank/DDBJ whole genome shotgun (WGS) entry which is preliminary data.</text>
</comment>
<dbReference type="Gene3D" id="1.10.8.60">
    <property type="match status" value="1"/>
</dbReference>
<sequence length="355" mass="39285">MDNSAPTSNTAAKRDLDALTQKLQAVELPPELKLKAEDMIARLERMSSQGFYSEEFEKVTHYVDWIIKVPWTKRVDRPIDLAGIKASMDKSHYGMDSVKERILEYMAVLKLRASKNLGVARAPIICLVGLVGTGKTTFAYALSEALGRPIARIPFGGLGSARDLRGESRLHIEAEPGYVARALCTSGVKNPIILLDEIDRVTEEARMDIMGVLVELLDPSQNDRFLDHFIDYPVDLSEVLFIATANNTGNLATAVMDRLEPIQMPSYTDEEKTHIAQEYLLPKALEAGGMDPSTISIDPALWPSIIRPLGYDAGIRTLNRTIEGIVRKVAAMVVTGQAQTVHLTPDNIKSFLPKW</sequence>
<dbReference type="InterPro" id="IPR027065">
    <property type="entry name" value="Lon_Prtase"/>
</dbReference>
<dbReference type="GO" id="GO:0005524">
    <property type="term" value="F:ATP binding"/>
    <property type="evidence" value="ECO:0007669"/>
    <property type="project" value="InterPro"/>
</dbReference>
<dbReference type="Gene3D" id="1.20.5.5270">
    <property type="match status" value="1"/>
</dbReference>
<evidence type="ECO:0000313" key="3">
    <source>
        <dbReference type="Proteomes" id="UP000034835"/>
    </source>
</evidence>
<dbReference type="SUPFAM" id="SSF52540">
    <property type="entry name" value="P-loop containing nucleoside triphosphate hydrolases"/>
    <property type="match status" value="1"/>
</dbReference>
<reference evidence="2 3" key="1">
    <citation type="journal article" date="2015" name="Nature">
        <title>rRNA introns, odd ribosomes, and small enigmatic genomes across a large radiation of phyla.</title>
        <authorList>
            <person name="Brown C.T."/>
            <person name="Hug L.A."/>
            <person name="Thomas B.C."/>
            <person name="Sharon I."/>
            <person name="Castelle C.J."/>
            <person name="Singh A."/>
            <person name="Wilkins M.J."/>
            <person name="Williams K.H."/>
            <person name="Banfield J.F."/>
        </authorList>
    </citation>
    <scope>NUCLEOTIDE SEQUENCE [LARGE SCALE GENOMIC DNA]</scope>
</reference>
<dbReference type="Pfam" id="PF22667">
    <property type="entry name" value="Lon_lid"/>
    <property type="match status" value="1"/>
</dbReference>
<accession>A0A0G1LWJ5</accession>
<feature type="domain" description="AAA+ ATPase" evidence="1">
    <location>
        <begin position="121"/>
        <end position="265"/>
    </location>
</feature>
<dbReference type="InterPro" id="IPR003959">
    <property type="entry name" value="ATPase_AAA_core"/>
</dbReference>
<keyword evidence="2" id="KW-0645">Protease</keyword>
<dbReference type="Pfam" id="PF00004">
    <property type="entry name" value="AAA"/>
    <property type="match status" value="1"/>
</dbReference>
<evidence type="ECO:0000259" key="1">
    <source>
        <dbReference type="SMART" id="SM00382"/>
    </source>
</evidence>
<organism evidence="2 3">
    <name type="scientific">Candidatus Collierbacteria bacterium GW2011_GWB1_44_6</name>
    <dbReference type="NCBI Taxonomy" id="1618384"/>
    <lineage>
        <taxon>Bacteria</taxon>
        <taxon>Candidatus Collieribacteriota</taxon>
    </lineage>
</organism>
<proteinExistence type="predicted"/>
<dbReference type="Gene3D" id="3.40.50.300">
    <property type="entry name" value="P-loop containing nucleotide triphosphate hydrolases"/>
    <property type="match status" value="1"/>
</dbReference>
<protein>
    <submittedName>
        <fullName evidence="2">Lon protease</fullName>
    </submittedName>
</protein>
<dbReference type="PANTHER" id="PTHR43718:SF2">
    <property type="entry name" value="LON PROTEASE HOMOLOG, MITOCHONDRIAL"/>
    <property type="match status" value="1"/>
</dbReference>
<dbReference type="GO" id="GO:0016887">
    <property type="term" value="F:ATP hydrolysis activity"/>
    <property type="evidence" value="ECO:0007669"/>
    <property type="project" value="InterPro"/>
</dbReference>
<evidence type="ECO:0000313" key="2">
    <source>
        <dbReference type="EMBL" id="KKT73197.1"/>
    </source>
</evidence>
<keyword evidence="2" id="KW-0378">Hydrolase</keyword>
<dbReference type="InterPro" id="IPR003593">
    <property type="entry name" value="AAA+_ATPase"/>
</dbReference>
<dbReference type="PANTHER" id="PTHR43718">
    <property type="entry name" value="LON PROTEASE"/>
    <property type="match status" value="1"/>
</dbReference>
<dbReference type="GO" id="GO:0006515">
    <property type="term" value="P:protein quality control for misfolded or incompletely synthesized proteins"/>
    <property type="evidence" value="ECO:0007669"/>
    <property type="project" value="TreeGrafter"/>
</dbReference>
<dbReference type="GO" id="GO:0004252">
    <property type="term" value="F:serine-type endopeptidase activity"/>
    <property type="evidence" value="ECO:0007669"/>
    <property type="project" value="InterPro"/>
</dbReference>
<dbReference type="SMART" id="SM00382">
    <property type="entry name" value="AAA"/>
    <property type="match status" value="1"/>
</dbReference>
<dbReference type="STRING" id="1618384.UW68_C0015G0025"/>
<dbReference type="GO" id="GO:0004176">
    <property type="term" value="F:ATP-dependent peptidase activity"/>
    <property type="evidence" value="ECO:0007669"/>
    <property type="project" value="InterPro"/>
</dbReference>
<name>A0A0G1LWJ5_9BACT</name>
<dbReference type="Proteomes" id="UP000034835">
    <property type="component" value="Unassembled WGS sequence"/>
</dbReference>